<evidence type="ECO:0000256" key="1">
    <source>
        <dbReference type="SAM" id="MobiDB-lite"/>
    </source>
</evidence>
<protein>
    <submittedName>
        <fullName evidence="2">Uncharacterized protein</fullName>
    </submittedName>
</protein>
<proteinExistence type="predicted"/>
<dbReference type="AlphaFoldDB" id="A0A8S2X0M7"/>
<dbReference type="Proteomes" id="UP000681967">
    <property type="component" value="Unassembled WGS sequence"/>
</dbReference>
<feature type="compositionally biased region" description="Polar residues" evidence="1">
    <location>
        <begin position="10"/>
        <end position="27"/>
    </location>
</feature>
<dbReference type="EMBL" id="CAJOBJ010118584">
    <property type="protein sequence ID" value="CAF4665328.1"/>
    <property type="molecule type" value="Genomic_DNA"/>
</dbReference>
<dbReference type="Proteomes" id="UP000681720">
    <property type="component" value="Unassembled WGS sequence"/>
</dbReference>
<gene>
    <name evidence="2" type="ORF">BYL167_LOCUS34756</name>
    <name evidence="3" type="ORF">GIL414_LOCUS41661</name>
</gene>
<dbReference type="EMBL" id="CAJOBH010071262">
    <property type="protein sequence ID" value="CAF4473078.1"/>
    <property type="molecule type" value="Genomic_DNA"/>
</dbReference>
<accession>A0A8S2X0M7</accession>
<feature type="non-terminal residue" evidence="2">
    <location>
        <position position="27"/>
    </location>
</feature>
<comment type="caution">
    <text evidence="2">The sequence shown here is derived from an EMBL/GenBank/DDBJ whole genome shotgun (WGS) entry which is preliminary data.</text>
</comment>
<evidence type="ECO:0000313" key="2">
    <source>
        <dbReference type="EMBL" id="CAF4473078.1"/>
    </source>
</evidence>
<evidence type="ECO:0000313" key="4">
    <source>
        <dbReference type="Proteomes" id="UP000681967"/>
    </source>
</evidence>
<organism evidence="2 4">
    <name type="scientific">Rotaria magnacalcarata</name>
    <dbReference type="NCBI Taxonomy" id="392030"/>
    <lineage>
        <taxon>Eukaryota</taxon>
        <taxon>Metazoa</taxon>
        <taxon>Spiralia</taxon>
        <taxon>Gnathifera</taxon>
        <taxon>Rotifera</taxon>
        <taxon>Eurotatoria</taxon>
        <taxon>Bdelloidea</taxon>
        <taxon>Philodinida</taxon>
        <taxon>Philodinidae</taxon>
        <taxon>Rotaria</taxon>
    </lineage>
</organism>
<reference evidence="2" key="1">
    <citation type="submission" date="2021-02" db="EMBL/GenBank/DDBJ databases">
        <authorList>
            <person name="Nowell W R."/>
        </authorList>
    </citation>
    <scope>NUCLEOTIDE SEQUENCE</scope>
</reference>
<evidence type="ECO:0000313" key="3">
    <source>
        <dbReference type="EMBL" id="CAF4665328.1"/>
    </source>
</evidence>
<name>A0A8S2X0M7_9BILA</name>
<feature type="region of interest" description="Disordered" evidence="1">
    <location>
        <begin position="1"/>
        <end position="27"/>
    </location>
</feature>
<sequence length="27" mass="3125">MENNADEQQTETSTNMITNLRTTTPKR</sequence>